<keyword evidence="9" id="KW-1185">Reference proteome</keyword>
<dbReference type="InterPro" id="IPR051089">
    <property type="entry name" value="prtT"/>
</dbReference>
<sequence length="410" mass="44700">MSQIRSERGTQKGQPRLRFACNQCYAAKLKCTGEHNGCTRCRTLRTECVYTESRVGKVRGIRRKKRQDQQSLPAATSSTVTSQDQRTGDVTTSSALSLRVPPPTPSAPGTMLQPRPNTWVPNSSWGDAMLNLDESLTFEAILEDGTIASCMNTSSISDVANCSYQITETANSTGFGQSLSNYLPPSAFSGQQTHRGRNSLSLYSPFPTPPSTTNSAHATPPEETPKQDLSKLDSRCVLASTQILVTLENYLLSELKALDLILTTVSKAADDLKKLVQLQHESRCDRCIILFTIIMLQIVALLEAGSNTAADNGSDIMSDILTGTQPTFGPSFGLGAFVLTSEEQKSWRSRIVTKEYRHVGDILSSLMVLARLGPRDSSNDPIAVDSRLKCLGSIEQRLKEMLAKEGVANM</sequence>
<dbReference type="GO" id="GO:0008270">
    <property type="term" value="F:zinc ion binding"/>
    <property type="evidence" value="ECO:0007669"/>
    <property type="project" value="InterPro"/>
</dbReference>
<accession>A0A6G1ISP5</accession>
<feature type="region of interest" description="Disordered" evidence="6">
    <location>
        <begin position="186"/>
        <end position="230"/>
    </location>
</feature>
<dbReference type="OrthoDB" id="2328572at2759"/>
<dbReference type="Proteomes" id="UP000799291">
    <property type="component" value="Unassembled WGS sequence"/>
</dbReference>
<evidence type="ECO:0000313" key="9">
    <source>
        <dbReference type="Proteomes" id="UP000799291"/>
    </source>
</evidence>
<feature type="domain" description="Zn(2)-C6 fungal-type" evidence="7">
    <location>
        <begin position="20"/>
        <end position="50"/>
    </location>
</feature>
<dbReference type="GO" id="GO:0000981">
    <property type="term" value="F:DNA-binding transcription factor activity, RNA polymerase II-specific"/>
    <property type="evidence" value="ECO:0007669"/>
    <property type="project" value="InterPro"/>
</dbReference>
<evidence type="ECO:0000256" key="2">
    <source>
        <dbReference type="ARBA" id="ARBA00023015"/>
    </source>
</evidence>
<dbReference type="InterPro" id="IPR001138">
    <property type="entry name" value="Zn2Cys6_DnaBD"/>
</dbReference>
<evidence type="ECO:0000256" key="3">
    <source>
        <dbReference type="ARBA" id="ARBA00023125"/>
    </source>
</evidence>
<dbReference type="InterPro" id="IPR036864">
    <property type="entry name" value="Zn2-C6_fun-type_DNA-bd_sf"/>
</dbReference>
<evidence type="ECO:0000256" key="1">
    <source>
        <dbReference type="ARBA" id="ARBA00004123"/>
    </source>
</evidence>
<dbReference type="PANTHER" id="PTHR31845:SF17">
    <property type="entry name" value="ZN(II)2CYS6 TRANSCRIPTION FACTOR (EUROFUNG)"/>
    <property type="match status" value="1"/>
</dbReference>
<reference evidence="8" key="1">
    <citation type="journal article" date="2020" name="Stud. Mycol.">
        <title>101 Dothideomycetes genomes: a test case for predicting lifestyles and emergence of pathogens.</title>
        <authorList>
            <person name="Haridas S."/>
            <person name="Albert R."/>
            <person name="Binder M."/>
            <person name="Bloem J."/>
            <person name="Labutti K."/>
            <person name="Salamov A."/>
            <person name="Andreopoulos B."/>
            <person name="Baker S."/>
            <person name="Barry K."/>
            <person name="Bills G."/>
            <person name="Bluhm B."/>
            <person name="Cannon C."/>
            <person name="Castanera R."/>
            <person name="Culley D."/>
            <person name="Daum C."/>
            <person name="Ezra D."/>
            <person name="Gonzalez J."/>
            <person name="Henrissat B."/>
            <person name="Kuo A."/>
            <person name="Liang C."/>
            <person name="Lipzen A."/>
            <person name="Lutzoni F."/>
            <person name="Magnuson J."/>
            <person name="Mondo S."/>
            <person name="Nolan M."/>
            <person name="Ohm R."/>
            <person name="Pangilinan J."/>
            <person name="Park H.-J."/>
            <person name="Ramirez L."/>
            <person name="Alfaro M."/>
            <person name="Sun H."/>
            <person name="Tritt A."/>
            <person name="Yoshinaga Y."/>
            <person name="Zwiers L.-H."/>
            <person name="Turgeon B."/>
            <person name="Goodwin S."/>
            <person name="Spatafora J."/>
            <person name="Crous P."/>
            <person name="Grigoriev I."/>
        </authorList>
    </citation>
    <scope>NUCLEOTIDE SEQUENCE</scope>
    <source>
        <strain evidence="8">CBS 122367</strain>
    </source>
</reference>
<protein>
    <recommendedName>
        <fullName evidence="7">Zn(2)-C6 fungal-type domain-containing protein</fullName>
    </recommendedName>
</protein>
<feature type="region of interest" description="Disordered" evidence="6">
    <location>
        <begin position="59"/>
        <end position="116"/>
    </location>
</feature>
<evidence type="ECO:0000256" key="5">
    <source>
        <dbReference type="ARBA" id="ARBA00023242"/>
    </source>
</evidence>
<dbReference type="EMBL" id="MU005592">
    <property type="protein sequence ID" value="KAF2681266.1"/>
    <property type="molecule type" value="Genomic_DNA"/>
</dbReference>
<evidence type="ECO:0000256" key="4">
    <source>
        <dbReference type="ARBA" id="ARBA00023163"/>
    </source>
</evidence>
<feature type="compositionally biased region" description="Polar residues" evidence="6">
    <location>
        <begin position="69"/>
        <end position="96"/>
    </location>
</feature>
<keyword evidence="3" id="KW-0238">DNA-binding</keyword>
<organism evidence="8 9">
    <name type="scientific">Lentithecium fluviatile CBS 122367</name>
    <dbReference type="NCBI Taxonomy" id="1168545"/>
    <lineage>
        <taxon>Eukaryota</taxon>
        <taxon>Fungi</taxon>
        <taxon>Dikarya</taxon>
        <taxon>Ascomycota</taxon>
        <taxon>Pezizomycotina</taxon>
        <taxon>Dothideomycetes</taxon>
        <taxon>Pleosporomycetidae</taxon>
        <taxon>Pleosporales</taxon>
        <taxon>Massarineae</taxon>
        <taxon>Lentitheciaceae</taxon>
        <taxon>Lentithecium</taxon>
    </lineage>
</organism>
<evidence type="ECO:0000313" key="8">
    <source>
        <dbReference type="EMBL" id="KAF2681266.1"/>
    </source>
</evidence>
<dbReference type="SMART" id="SM00066">
    <property type="entry name" value="GAL4"/>
    <property type="match status" value="1"/>
</dbReference>
<name>A0A6G1ISP5_9PLEO</name>
<dbReference type="CDD" id="cd00067">
    <property type="entry name" value="GAL4"/>
    <property type="match status" value="1"/>
</dbReference>
<dbReference type="PANTHER" id="PTHR31845">
    <property type="entry name" value="FINGER DOMAIN PROTEIN, PUTATIVE-RELATED"/>
    <property type="match status" value="1"/>
</dbReference>
<keyword evidence="5" id="KW-0539">Nucleus</keyword>
<dbReference type="PROSITE" id="PS50048">
    <property type="entry name" value="ZN2_CY6_FUNGAL_2"/>
    <property type="match status" value="1"/>
</dbReference>
<keyword evidence="4" id="KW-0804">Transcription</keyword>
<gene>
    <name evidence="8" type="ORF">K458DRAFT_343898</name>
</gene>
<dbReference type="Pfam" id="PF00172">
    <property type="entry name" value="Zn_clus"/>
    <property type="match status" value="1"/>
</dbReference>
<evidence type="ECO:0000259" key="7">
    <source>
        <dbReference type="PROSITE" id="PS50048"/>
    </source>
</evidence>
<comment type="subcellular location">
    <subcellularLocation>
        <location evidence="1">Nucleus</location>
    </subcellularLocation>
</comment>
<keyword evidence="2" id="KW-0805">Transcription regulation</keyword>
<dbReference type="SUPFAM" id="SSF57701">
    <property type="entry name" value="Zn2/Cys6 DNA-binding domain"/>
    <property type="match status" value="1"/>
</dbReference>
<dbReference type="GO" id="GO:0005634">
    <property type="term" value="C:nucleus"/>
    <property type="evidence" value="ECO:0007669"/>
    <property type="project" value="UniProtKB-SubCell"/>
</dbReference>
<dbReference type="Gene3D" id="4.10.240.10">
    <property type="entry name" value="Zn(2)-C6 fungal-type DNA-binding domain"/>
    <property type="match status" value="1"/>
</dbReference>
<proteinExistence type="predicted"/>
<dbReference type="GO" id="GO:0000976">
    <property type="term" value="F:transcription cis-regulatory region binding"/>
    <property type="evidence" value="ECO:0007669"/>
    <property type="project" value="TreeGrafter"/>
</dbReference>
<dbReference type="AlphaFoldDB" id="A0A6G1ISP5"/>
<evidence type="ECO:0000256" key="6">
    <source>
        <dbReference type="SAM" id="MobiDB-lite"/>
    </source>
</evidence>